<reference evidence="4 5" key="1">
    <citation type="submission" date="2016-09" db="EMBL/GenBank/DDBJ databases">
        <title>Extensive genetic diversity and differential bi-allelic expression allows diatom success in the polar Southern Ocean.</title>
        <authorList>
            <consortium name="DOE Joint Genome Institute"/>
            <person name="Mock T."/>
            <person name="Otillar R.P."/>
            <person name="Strauss J."/>
            <person name="Dupont C."/>
            <person name="Frickenhaus S."/>
            <person name="Maumus F."/>
            <person name="Mcmullan M."/>
            <person name="Sanges R."/>
            <person name="Schmutz J."/>
            <person name="Toseland A."/>
            <person name="Valas R."/>
            <person name="Veluchamy A."/>
            <person name="Ward B.J."/>
            <person name="Allen A."/>
            <person name="Barry K."/>
            <person name="Falciatore A."/>
            <person name="Ferrante M."/>
            <person name="Fortunato A.E."/>
            <person name="Gloeckner G."/>
            <person name="Gruber A."/>
            <person name="Hipkin R."/>
            <person name="Janech M."/>
            <person name="Kroth P."/>
            <person name="Leese F."/>
            <person name="Lindquist E."/>
            <person name="Lyon B.R."/>
            <person name="Martin J."/>
            <person name="Mayer C."/>
            <person name="Parker M."/>
            <person name="Quesneville H."/>
            <person name="Raymond J."/>
            <person name="Uhlig C."/>
            <person name="Valentin K.U."/>
            <person name="Worden A.Z."/>
            <person name="Armbrust E.V."/>
            <person name="Bowler C."/>
            <person name="Green B."/>
            <person name="Moulton V."/>
            <person name="Van Oosterhout C."/>
            <person name="Grigoriev I."/>
        </authorList>
    </citation>
    <scope>NUCLEOTIDE SEQUENCE [LARGE SCALE GENOMIC DNA]</scope>
    <source>
        <strain evidence="4 5">CCMP1102</strain>
    </source>
</reference>
<dbReference type="InterPro" id="IPR054549">
    <property type="entry name" value="UVB_sens_RUS_dom"/>
</dbReference>
<dbReference type="OrthoDB" id="19606at2759"/>
<organism evidence="4 5">
    <name type="scientific">Fragilariopsis cylindrus CCMP1102</name>
    <dbReference type="NCBI Taxonomy" id="635003"/>
    <lineage>
        <taxon>Eukaryota</taxon>
        <taxon>Sar</taxon>
        <taxon>Stramenopiles</taxon>
        <taxon>Ochrophyta</taxon>
        <taxon>Bacillariophyta</taxon>
        <taxon>Bacillariophyceae</taxon>
        <taxon>Bacillariophycidae</taxon>
        <taxon>Bacillariales</taxon>
        <taxon>Bacillariaceae</taxon>
        <taxon>Fragilariopsis</taxon>
    </lineage>
</organism>
<keyword evidence="2" id="KW-0812">Transmembrane</keyword>
<dbReference type="PANTHER" id="PTHR12770">
    <property type="entry name" value="RUS1 FAMILY PROTEIN C16ORF58"/>
    <property type="match status" value="1"/>
</dbReference>
<dbReference type="InterPro" id="IPR006968">
    <property type="entry name" value="RUS_fam"/>
</dbReference>
<evidence type="ECO:0000313" key="4">
    <source>
        <dbReference type="EMBL" id="OEU16350.1"/>
    </source>
</evidence>
<evidence type="ECO:0000256" key="1">
    <source>
        <dbReference type="ARBA" id="ARBA00007558"/>
    </source>
</evidence>
<proteinExistence type="inferred from homology"/>
<evidence type="ECO:0000313" key="5">
    <source>
        <dbReference type="Proteomes" id="UP000095751"/>
    </source>
</evidence>
<accession>A0A1E7FDT7</accession>
<comment type="similarity">
    <text evidence="1">Belongs to the RUS1 family.</text>
</comment>
<dbReference type="AlphaFoldDB" id="A0A1E7FDT7"/>
<dbReference type="Pfam" id="PF04884">
    <property type="entry name" value="UVB_sens_prot"/>
    <property type="match status" value="1"/>
</dbReference>
<protein>
    <submittedName>
        <fullName evidence="4">DUF647-domain-containing protein</fullName>
    </submittedName>
</protein>
<sequence>YPKSVAPGYLGFASFCFTASVAGSAAMVLSTQTLLLAVGIVGQNVPQASIMAGALNWIIKDFMGQLGGIIFASRMGKTKAFDRDPKRWRMVSAIALDSATLLEILSPLFHQSLILPVASIANIGKNIGFLTASASRAALHQSLAISGNLGDVTAKSGSQSILASLVGTSLGIGLSTILQHDTFNFGICFICLSAIHQGCTFMSLRNVPLTHLNRHRLHLVLEEYIQSGNILTPIDIAKVEQFIP</sequence>
<gene>
    <name evidence="4" type="ORF">FRACYDRAFT_139061</name>
</gene>
<feature type="non-terminal residue" evidence="4">
    <location>
        <position position="244"/>
    </location>
</feature>
<evidence type="ECO:0000259" key="3">
    <source>
        <dbReference type="Pfam" id="PF04884"/>
    </source>
</evidence>
<keyword evidence="2" id="KW-0472">Membrane</keyword>
<name>A0A1E7FDT7_9STRA</name>
<keyword evidence="2" id="KW-1133">Transmembrane helix</keyword>
<dbReference type="Proteomes" id="UP000095751">
    <property type="component" value="Unassembled WGS sequence"/>
</dbReference>
<dbReference type="PANTHER" id="PTHR12770:SF22">
    <property type="entry name" value="PROTEIN ROOT UVB SENSITIVE 1, CHLOROPLASTIC"/>
    <property type="match status" value="1"/>
</dbReference>
<evidence type="ECO:0000256" key="2">
    <source>
        <dbReference type="SAM" id="Phobius"/>
    </source>
</evidence>
<dbReference type="EMBL" id="KV784358">
    <property type="protein sequence ID" value="OEU16350.1"/>
    <property type="molecule type" value="Genomic_DNA"/>
</dbReference>
<feature type="non-terminal residue" evidence="4">
    <location>
        <position position="1"/>
    </location>
</feature>
<feature type="transmembrane region" description="Helical" evidence="2">
    <location>
        <begin position="12"/>
        <end position="41"/>
    </location>
</feature>
<feature type="domain" description="Protein root UVB sensitive/RUS" evidence="3">
    <location>
        <begin position="1"/>
        <end position="227"/>
    </location>
</feature>
<keyword evidence="5" id="KW-1185">Reference proteome</keyword>
<dbReference type="InParanoid" id="A0A1E7FDT7"/>
<dbReference type="KEGG" id="fcy:FRACYDRAFT_139061"/>